<evidence type="ECO:0000259" key="10">
    <source>
        <dbReference type="PROSITE" id="PS51747"/>
    </source>
</evidence>
<evidence type="ECO:0000256" key="1">
    <source>
        <dbReference type="ARBA" id="ARBA00001947"/>
    </source>
</evidence>
<feature type="compositionally biased region" description="Low complexity" evidence="9">
    <location>
        <begin position="1044"/>
        <end position="1057"/>
    </location>
</feature>
<keyword evidence="12" id="KW-1185">Reference proteome</keyword>
<feature type="compositionally biased region" description="Basic and acidic residues" evidence="9">
    <location>
        <begin position="814"/>
        <end position="825"/>
    </location>
</feature>
<dbReference type="InterPro" id="IPR016193">
    <property type="entry name" value="Cytidine_deaminase-like"/>
</dbReference>
<dbReference type="Pfam" id="PF00383">
    <property type="entry name" value="dCMP_cyt_deam_1"/>
    <property type="match status" value="1"/>
</dbReference>
<evidence type="ECO:0000313" key="12">
    <source>
        <dbReference type="Proteomes" id="UP001161247"/>
    </source>
</evidence>
<comment type="cofactor">
    <cofactor evidence="1">
        <name>Zn(2+)</name>
        <dbReference type="ChEBI" id="CHEBI:29105"/>
    </cofactor>
</comment>
<evidence type="ECO:0000256" key="9">
    <source>
        <dbReference type="SAM" id="MobiDB-lite"/>
    </source>
</evidence>
<feature type="compositionally biased region" description="Basic and acidic residues" evidence="9">
    <location>
        <begin position="604"/>
        <end position="622"/>
    </location>
</feature>
<dbReference type="GO" id="GO:0052717">
    <property type="term" value="F:tRNA-specific adenosine-34 deaminase activity"/>
    <property type="evidence" value="ECO:0007669"/>
    <property type="project" value="UniProtKB-EC"/>
</dbReference>
<accession>A0AAV1CKT3</accession>
<evidence type="ECO:0000313" key="11">
    <source>
        <dbReference type="EMBL" id="CAI9096334.1"/>
    </source>
</evidence>
<feature type="compositionally biased region" description="Basic and acidic residues" evidence="9">
    <location>
        <begin position="390"/>
        <end position="401"/>
    </location>
</feature>
<evidence type="ECO:0000256" key="8">
    <source>
        <dbReference type="ARBA" id="ARBA00048045"/>
    </source>
</evidence>
<reference evidence="11" key="1">
    <citation type="submission" date="2023-03" db="EMBL/GenBank/DDBJ databases">
        <authorList>
            <person name="Julca I."/>
        </authorList>
    </citation>
    <scope>NUCLEOTIDE SEQUENCE</scope>
</reference>
<feature type="compositionally biased region" description="Polar residues" evidence="9">
    <location>
        <begin position="894"/>
        <end position="914"/>
    </location>
</feature>
<feature type="domain" description="CMP/dCMP-type deaminase" evidence="10">
    <location>
        <begin position="1105"/>
        <end position="1227"/>
    </location>
</feature>
<feature type="region of interest" description="Disordered" evidence="9">
    <location>
        <begin position="1268"/>
        <end position="1289"/>
    </location>
</feature>
<feature type="compositionally biased region" description="Basic and acidic residues" evidence="9">
    <location>
        <begin position="453"/>
        <end position="483"/>
    </location>
</feature>
<organism evidence="11 12">
    <name type="scientific">Oldenlandia corymbosa var. corymbosa</name>
    <dbReference type="NCBI Taxonomy" id="529605"/>
    <lineage>
        <taxon>Eukaryota</taxon>
        <taxon>Viridiplantae</taxon>
        <taxon>Streptophyta</taxon>
        <taxon>Embryophyta</taxon>
        <taxon>Tracheophyta</taxon>
        <taxon>Spermatophyta</taxon>
        <taxon>Magnoliopsida</taxon>
        <taxon>eudicotyledons</taxon>
        <taxon>Gunneridae</taxon>
        <taxon>Pentapetalae</taxon>
        <taxon>asterids</taxon>
        <taxon>lamiids</taxon>
        <taxon>Gentianales</taxon>
        <taxon>Rubiaceae</taxon>
        <taxon>Rubioideae</taxon>
        <taxon>Spermacoceae</taxon>
        <taxon>Hedyotis-Oldenlandia complex</taxon>
        <taxon>Oldenlandia</taxon>
    </lineage>
</organism>
<evidence type="ECO:0000256" key="7">
    <source>
        <dbReference type="ARBA" id="ARBA00022833"/>
    </source>
</evidence>
<keyword evidence="7" id="KW-0862">Zinc</keyword>
<feature type="compositionally biased region" description="Polar residues" evidence="9">
    <location>
        <begin position="528"/>
        <end position="537"/>
    </location>
</feature>
<feature type="compositionally biased region" description="Polar residues" evidence="9">
    <location>
        <begin position="826"/>
        <end position="849"/>
    </location>
</feature>
<evidence type="ECO:0000256" key="3">
    <source>
        <dbReference type="ARBA" id="ARBA00012740"/>
    </source>
</evidence>
<protein>
    <recommendedName>
        <fullName evidence="3">tRNA(adenine(34)) deaminase</fullName>
        <ecNumber evidence="3">3.5.4.33</ecNumber>
    </recommendedName>
</protein>
<feature type="compositionally biased region" description="Basic and acidic residues" evidence="9">
    <location>
        <begin position="741"/>
        <end position="766"/>
    </location>
</feature>
<feature type="region of interest" description="Disordered" evidence="9">
    <location>
        <begin position="672"/>
        <end position="766"/>
    </location>
</feature>
<comment type="subunit">
    <text evidence="2">Homodimer.</text>
</comment>
<keyword evidence="4" id="KW-0819">tRNA processing</keyword>
<dbReference type="InterPro" id="IPR002125">
    <property type="entry name" value="CMP_dCMP_dom"/>
</dbReference>
<dbReference type="GO" id="GO:0046872">
    <property type="term" value="F:metal ion binding"/>
    <property type="evidence" value="ECO:0007669"/>
    <property type="project" value="UniProtKB-KW"/>
</dbReference>
<feature type="compositionally biased region" description="Low complexity" evidence="9">
    <location>
        <begin position="692"/>
        <end position="707"/>
    </location>
</feature>
<evidence type="ECO:0000256" key="6">
    <source>
        <dbReference type="ARBA" id="ARBA00022801"/>
    </source>
</evidence>
<feature type="region of interest" description="Disordered" evidence="9">
    <location>
        <begin position="894"/>
        <end position="924"/>
    </location>
</feature>
<proteinExistence type="inferred from homology"/>
<dbReference type="EC" id="3.5.4.33" evidence="3"/>
<comment type="catalytic activity">
    <reaction evidence="8">
        <text>adenosine(34) in tRNA + H2O + H(+) = inosine(34) in tRNA + NH4(+)</text>
        <dbReference type="Rhea" id="RHEA:43168"/>
        <dbReference type="Rhea" id="RHEA-COMP:10373"/>
        <dbReference type="Rhea" id="RHEA-COMP:10374"/>
        <dbReference type="ChEBI" id="CHEBI:15377"/>
        <dbReference type="ChEBI" id="CHEBI:15378"/>
        <dbReference type="ChEBI" id="CHEBI:28938"/>
        <dbReference type="ChEBI" id="CHEBI:74411"/>
        <dbReference type="ChEBI" id="CHEBI:82852"/>
        <dbReference type="EC" id="3.5.4.33"/>
    </reaction>
</comment>
<dbReference type="EMBL" id="OX459119">
    <property type="protein sequence ID" value="CAI9096334.1"/>
    <property type="molecule type" value="Genomic_DNA"/>
</dbReference>
<keyword evidence="5" id="KW-0479">Metal-binding</keyword>
<feature type="compositionally biased region" description="Basic and acidic residues" evidence="9">
    <location>
        <begin position="634"/>
        <end position="644"/>
    </location>
</feature>
<feature type="region of interest" description="Disordered" evidence="9">
    <location>
        <begin position="381"/>
        <end position="659"/>
    </location>
</feature>
<dbReference type="Gene3D" id="3.40.140.10">
    <property type="entry name" value="Cytidine Deaminase, domain 2"/>
    <property type="match status" value="1"/>
</dbReference>
<feature type="compositionally biased region" description="Polar residues" evidence="9">
    <location>
        <begin position="623"/>
        <end position="632"/>
    </location>
</feature>
<feature type="compositionally biased region" description="Polar residues" evidence="9">
    <location>
        <begin position="502"/>
        <end position="520"/>
    </location>
</feature>
<dbReference type="PANTHER" id="PTHR11079">
    <property type="entry name" value="CYTOSINE DEAMINASE FAMILY MEMBER"/>
    <property type="match status" value="1"/>
</dbReference>
<dbReference type="PROSITE" id="PS51747">
    <property type="entry name" value="CYT_DCMP_DEAMINASES_2"/>
    <property type="match status" value="1"/>
</dbReference>
<sequence length="1309" mass="146876">MNNCCMSSTVSLRYRAPVSFSFNDYSACFNDGFDGNPLLYASPCCSCCCSNSLYCRAPIASPSCIFGLRQSNLIQWSTRKRLVLNGLDRCSYGRYPVCDVDSRPFCEKDHIFNEGRVGGKGRKMGKGRFRRMVYGEKIEWDGSDGRVNEVEVMLSLLTGDVDDECDNVGEEGGKSYRKIEVLKRGSKGDNVVRRRKKNVDSGVLDSRSEFQYESEMIGSEDGEMRRKEKNRREKETGVLLGRENVKVRREEDRANSRQEVLKGEVREEERMNHLRGNRRERSRIEERENLSRIQDHRQRVRKDGSSCSSYYSVTSDDFEIDNEMQHEEEEFEEGISGSYKRDSKNGEAIVSHEGKEEFHGHGNYSGEHGFAFRKENAQTGFSGASSSVEYDWRKKSEKKLSDSSFQGTKSSEEIVQQHSSHGQVDSRKTFGSYSHFDDKKKQLTSTVAFDEEIGQRNDVKIGSETRMKSKESRGRLETHDTDVKTYSTTGKRYTDRDEGYYKSQSSVRNESAYHNASGQINKEETYRKSSGASAKTSKLQEVDIRGTSTAVRQSGIKIMSQEDHVKTTASSSRNSEEQRYQSSEVSEQLDLSKKYQNVSEEIDSERTSLLRRENDVRMKRQEIGSNSSYNSHQKLRDQRSERTGKQITAQQSHTASQETIDLSITPFSKTEASVLEDDGKNTGDEETLSQMAGRGSTRSGSASVSATEEAAGEKFHGSFSGSQKHTLDRSQGFHYQGSHESIIDDQRQPSKTKSDEDRLASADRLQKSSSHFVGDFVQKVRNEISGSELYDKRTYGTKISQEDELSSRSSHGSKVPEPKEQESKSSPHSPETKGPSDQSWNVAEQSTQEPPKAEEIGNGSTSGKENVRRTGKSLWRMIGDIVLLRWHSRSETQSLAAKSGGKNSPNQSTSSDTWFSGHDPEETIDLSTKSDRISLVEETTDLSTKSDRISLVEESTSTDYRQGLTSYVNQGELLNASNTQGGLKLGGAVSMDLSVVSEKDSSVKNISLPSAGAISPVKESSVLLPSPEDSVSPVVERISKEIEGQGSSSGTSSQIEQPFPSNEKSRTDGNNAEVKRRKFGRADQVSKDKFDEWEEAYRLETEQRRIDETFMREALLEAKKAADSWEVPVGAVLVRDGKIIARGFNLVEEMRDSTAHAEIICIREASNVLRTWRLSDTTLYVTLEPCPMCAGAILQARIDTVVWGAPNKLLGADGSWIRLFPNGEGGNEVEPTDKPAPPVHPFHPKIAVRRRVLAAECADTMQQFFQLRRRKDKKREEEPTTPPSCLPITHHPSKFLHKMHHAFHGMFCL</sequence>
<evidence type="ECO:0000256" key="5">
    <source>
        <dbReference type="ARBA" id="ARBA00022723"/>
    </source>
</evidence>
<dbReference type="Proteomes" id="UP001161247">
    <property type="component" value="Chromosome 2"/>
</dbReference>
<dbReference type="CDD" id="cd01285">
    <property type="entry name" value="nucleoside_deaminase"/>
    <property type="match status" value="1"/>
</dbReference>
<dbReference type="InterPro" id="IPR028883">
    <property type="entry name" value="tRNA_aden_deaminase"/>
</dbReference>
<keyword evidence="6" id="KW-0378">Hydrolase</keyword>
<evidence type="ECO:0000256" key="4">
    <source>
        <dbReference type="ARBA" id="ARBA00022694"/>
    </source>
</evidence>
<dbReference type="FunFam" id="3.40.140.10:FF:000005">
    <property type="entry name" value="tRNA-specific adenosine deaminase"/>
    <property type="match status" value="1"/>
</dbReference>
<evidence type="ECO:0000256" key="2">
    <source>
        <dbReference type="ARBA" id="ARBA00011738"/>
    </source>
</evidence>
<dbReference type="GO" id="GO:0002100">
    <property type="term" value="P:tRNA wobble adenosine to inosine editing"/>
    <property type="evidence" value="ECO:0007669"/>
    <property type="project" value="InterPro"/>
</dbReference>
<feature type="region of interest" description="Disordered" evidence="9">
    <location>
        <begin position="800"/>
        <end position="869"/>
    </location>
</feature>
<feature type="region of interest" description="Disordered" evidence="9">
    <location>
        <begin position="1042"/>
        <end position="1078"/>
    </location>
</feature>
<name>A0AAV1CKT3_OLDCO</name>
<feature type="compositionally biased region" description="Polar residues" evidence="9">
    <location>
        <begin position="402"/>
        <end position="423"/>
    </location>
</feature>
<dbReference type="HAMAP" id="MF_00972">
    <property type="entry name" value="tRNA_aden_deaminase"/>
    <property type="match status" value="1"/>
</dbReference>
<dbReference type="SUPFAM" id="SSF53927">
    <property type="entry name" value="Cytidine deaminase-like"/>
    <property type="match status" value="1"/>
</dbReference>
<gene>
    <name evidence="11" type="ORF">OLC1_LOCUS7112</name>
</gene>
<feature type="compositionally biased region" description="Polar residues" evidence="9">
    <location>
        <begin position="645"/>
        <end position="659"/>
    </location>
</feature>
<dbReference type="GO" id="GO:0009507">
    <property type="term" value="C:chloroplast"/>
    <property type="evidence" value="ECO:0007669"/>
    <property type="project" value="TreeGrafter"/>
</dbReference>
<dbReference type="PANTHER" id="PTHR11079:SF179">
    <property type="entry name" value="TRNA(ADENINE(34)) DEAMINASE, CHLOROPLASTIC"/>
    <property type="match status" value="1"/>
</dbReference>